<gene>
    <name evidence="7" type="ORF">chiPu_0011172</name>
</gene>
<evidence type="ECO:0000256" key="5">
    <source>
        <dbReference type="SAM" id="MobiDB-lite"/>
    </source>
</evidence>
<reference evidence="7 8" key="1">
    <citation type="journal article" date="2018" name="Nat. Ecol. Evol.">
        <title>Shark genomes provide insights into elasmobranch evolution and the origin of vertebrates.</title>
        <authorList>
            <person name="Hara Y"/>
            <person name="Yamaguchi K"/>
            <person name="Onimaru K"/>
            <person name="Kadota M"/>
            <person name="Koyanagi M"/>
            <person name="Keeley SD"/>
            <person name="Tatsumi K"/>
            <person name="Tanaka K"/>
            <person name="Motone F"/>
            <person name="Kageyama Y"/>
            <person name="Nozu R"/>
            <person name="Adachi N"/>
            <person name="Nishimura O"/>
            <person name="Nakagawa R"/>
            <person name="Tanegashima C"/>
            <person name="Kiyatake I"/>
            <person name="Matsumoto R"/>
            <person name="Murakumo K"/>
            <person name="Nishida K"/>
            <person name="Terakita A"/>
            <person name="Kuratani S"/>
            <person name="Sato K"/>
            <person name="Hyodo S Kuraku.S."/>
        </authorList>
    </citation>
    <scope>NUCLEOTIDE SEQUENCE [LARGE SCALE GENOMIC DNA]</scope>
</reference>
<dbReference type="OMA" id="IMNGWAV"/>
<evidence type="ECO:0000256" key="1">
    <source>
        <dbReference type="ARBA" id="ARBA00004141"/>
    </source>
</evidence>
<keyword evidence="3 6" id="KW-1133">Transmembrane helix</keyword>
<evidence type="ECO:0000256" key="4">
    <source>
        <dbReference type="ARBA" id="ARBA00023136"/>
    </source>
</evidence>
<dbReference type="Pfam" id="PF06396">
    <property type="entry name" value="AGTRAP"/>
    <property type="match status" value="1"/>
</dbReference>
<comment type="subcellular location">
    <subcellularLocation>
        <location evidence="1">Membrane</location>
        <topology evidence="1">Multi-pass membrane protein</topology>
    </subcellularLocation>
</comment>
<dbReference type="OrthoDB" id="8191171at2759"/>
<keyword evidence="8" id="KW-1185">Reference proteome</keyword>
<dbReference type="EMBL" id="BEZZ01000455">
    <property type="protein sequence ID" value="GCC32708.1"/>
    <property type="molecule type" value="Genomic_DNA"/>
</dbReference>
<name>A0A401SQP3_CHIPU</name>
<evidence type="ECO:0000313" key="7">
    <source>
        <dbReference type="EMBL" id="GCC32708.1"/>
    </source>
</evidence>
<dbReference type="SMART" id="SM00805">
    <property type="entry name" value="AGTRAP"/>
    <property type="match status" value="1"/>
</dbReference>
<sequence length="169" mass="18875">MALPVVSLKMIIVVHWLLTTWGHLYPWLPQGYLWSNYAVLAIGIWAIAQRDSVDAIVMFLVGILITILMDIIDIAISYDLLAGRQPNIALRDQFRFSVGMAILSLLLKPVSCVFVYQMYKQRGGDYNLNFGFPDLTGNRDRTSYQTIDGPEPPHEPAASAGIKISTAAY</sequence>
<dbReference type="InterPro" id="IPR009436">
    <property type="entry name" value="AGTRAP"/>
</dbReference>
<proteinExistence type="predicted"/>
<accession>A0A401SQP3</accession>
<dbReference type="GO" id="GO:0038166">
    <property type="term" value="P:angiotensin-activated signaling pathway"/>
    <property type="evidence" value="ECO:0007669"/>
    <property type="project" value="InterPro"/>
</dbReference>
<feature type="region of interest" description="Disordered" evidence="5">
    <location>
        <begin position="141"/>
        <end position="160"/>
    </location>
</feature>
<evidence type="ECO:0008006" key="9">
    <source>
        <dbReference type="Google" id="ProtNLM"/>
    </source>
</evidence>
<dbReference type="PANTHER" id="PTHR16521">
    <property type="entry name" value="TYPE-1 ANGIOTENSIN II RECEPTOR-ASSOCIATED PROTEIN"/>
    <property type="match status" value="1"/>
</dbReference>
<evidence type="ECO:0000313" key="8">
    <source>
        <dbReference type="Proteomes" id="UP000287033"/>
    </source>
</evidence>
<feature type="transmembrane region" description="Helical" evidence="6">
    <location>
        <begin position="31"/>
        <end position="48"/>
    </location>
</feature>
<feature type="transmembrane region" description="Helical" evidence="6">
    <location>
        <begin position="7"/>
        <end position="25"/>
    </location>
</feature>
<dbReference type="PANTHER" id="PTHR16521:SF3">
    <property type="entry name" value="TYPE-1 ANGIOTENSIN II RECEPTOR-ASSOCIATED PROTEIN"/>
    <property type="match status" value="1"/>
</dbReference>
<feature type="transmembrane region" description="Helical" evidence="6">
    <location>
        <begin position="55"/>
        <end position="76"/>
    </location>
</feature>
<comment type="caution">
    <text evidence="7">The sequence shown here is derived from an EMBL/GenBank/DDBJ whole genome shotgun (WGS) entry which is preliminary data.</text>
</comment>
<dbReference type="Proteomes" id="UP000287033">
    <property type="component" value="Unassembled WGS sequence"/>
</dbReference>
<evidence type="ECO:0000256" key="3">
    <source>
        <dbReference type="ARBA" id="ARBA00022989"/>
    </source>
</evidence>
<organism evidence="7 8">
    <name type="scientific">Chiloscyllium punctatum</name>
    <name type="common">Brownbanded bambooshark</name>
    <name type="synonym">Hemiscyllium punctatum</name>
    <dbReference type="NCBI Taxonomy" id="137246"/>
    <lineage>
        <taxon>Eukaryota</taxon>
        <taxon>Metazoa</taxon>
        <taxon>Chordata</taxon>
        <taxon>Craniata</taxon>
        <taxon>Vertebrata</taxon>
        <taxon>Chondrichthyes</taxon>
        <taxon>Elasmobranchii</taxon>
        <taxon>Galeomorphii</taxon>
        <taxon>Galeoidea</taxon>
        <taxon>Orectolobiformes</taxon>
        <taxon>Hemiscylliidae</taxon>
        <taxon>Chiloscyllium</taxon>
    </lineage>
</organism>
<dbReference type="GO" id="GO:0005886">
    <property type="term" value="C:plasma membrane"/>
    <property type="evidence" value="ECO:0007669"/>
    <property type="project" value="TreeGrafter"/>
</dbReference>
<dbReference type="AlphaFoldDB" id="A0A401SQP3"/>
<keyword evidence="2 6" id="KW-0812">Transmembrane</keyword>
<protein>
    <recommendedName>
        <fullName evidence="9">Angiotensin II receptor-associated protein</fullName>
    </recommendedName>
</protein>
<evidence type="ECO:0000256" key="2">
    <source>
        <dbReference type="ARBA" id="ARBA00022692"/>
    </source>
</evidence>
<dbReference type="STRING" id="137246.A0A401SQP3"/>
<keyword evidence="4 6" id="KW-0472">Membrane</keyword>
<evidence type="ECO:0000256" key="6">
    <source>
        <dbReference type="SAM" id="Phobius"/>
    </source>
</evidence>
<feature type="transmembrane region" description="Helical" evidence="6">
    <location>
        <begin position="96"/>
        <end position="116"/>
    </location>
</feature>